<sequence length="161" mass="18218">MNLNATLFVQCLVFFGLAWFTMRFVWPPISKVLDERSERISRGLADAEAASVELSDARETARDQIGQAKLAAREITRQAEMQASDILVRAQEEASAIVARAQNLADQAAVQAKRKAKEELMKDFSSLVFDATKAVLLREVDIDVHRDILDQMIYRDKFDEK</sequence>
<evidence type="ECO:0000313" key="19">
    <source>
        <dbReference type="Proteomes" id="UP000198651"/>
    </source>
</evidence>
<evidence type="ECO:0000256" key="8">
    <source>
        <dbReference type="ARBA" id="ARBA00023065"/>
    </source>
</evidence>
<keyword evidence="5 15" id="KW-0812">Transmembrane</keyword>
<protein>
    <recommendedName>
        <fullName evidence="15">ATP synthase subunit b</fullName>
    </recommendedName>
    <alternativeName>
        <fullName evidence="15">ATP synthase F(0) sector subunit b</fullName>
    </alternativeName>
    <alternativeName>
        <fullName evidence="15">ATPase subunit I</fullName>
    </alternativeName>
    <alternativeName>
        <fullName evidence="15">F-type ATPase subunit b</fullName>
        <shortName evidence="15">F-ATPase subunit b</shortName>
    </alternativeName>
</protein>
<dbReference type="InterPro" id="IPR050059">
    <property type="entry name" value="ATP_synthase_B_chain"/>
</dbReference>
<evidence type="ECO:0000256" key="12">
    <source>
        <dbReference type="ARBA" id="ARBA00025614"/>
    </source>
</evidence>
<dbReference type="PANTHER" id="PTHR33445:SF1">
    <property type="entry name" value="ATP SYNTHASE SUBUNIT B"/>
    <property type="match status" value="1"/>
</dbReference>
<organism evidence="18 19">
    <name type="scientific">Candidatus Ichthyocystis hellenicum</name>
    <dbReference type="NCBI Taxonomy" id="1561003"/>
    <lineage>
        <taxon>Bacteria</taxon>
        <taxon>Pseudomonadati</taxon>
        <taxon>Pseudomonadota</taxon>
        <taxon>Betaproteobacteria</taxon>
        <taxon>Burkholderiales</taxon>
        <taxon>Candidatus Ichthyocystis</taxon>
    </lineage>
</organism>
<dbReference type="STRING" id="1561003.Ark11_0273"/>
<proteinExistence type="inferred from homology"/>
<dbReference type="GO" id="GO:0046961">
    <property type="term" value="F:proton-transporting ATPase activity, rotational mechanism"/>
    <property type="evidence" value="ECO:0007669"/>
    <property type="project" value="TreeGrafter"/>
</dbReference>
<comment type="similarity">
    <text evidence="1 15 16">Belongs to the ATPase B chain family.</text>
</comment>
<dbReference type="RefSeq" id="WP_092342813.1">
    <property type="nucleotide sequence ID" value="NZ_FLSL01000089.1"/>
</dbReference>
<feature type="coiled-coil region" evidence="17">
    <location>
        <begin position="44"/>
        <end position="107"/>
    </location>
</feature>
<dbReference type="HAMAP" id="MF_01398">
    <property type="entry name" value="ATP_synth_b_bprime"/>
    <property type="match status" value="1"/>
</dbReference>
<evidence type="ECO:0000256" key="11">
    <source>
        <dbReference type="ARBA" id="ARBA00025198"/>
    </source>
</evidence>
<keyword evidence="2 15" id="KW-0813">Transport</keyword>
<comment type="subcellular location">
    <subcellularLocation>
        <location evidence="15">Cell membrane</location>
        <topology evidence="15">Single-pass membrane protein</topology>
    </subcellularLocation>
    <subcellularLocation>
        <location evidence="14">Endomembrane system</location>
        <topology evidence="14">Single-pass membrane protein</topology>
    </subcellularLocation>
</comment>
<evidence type="ECO:0000256" key="2">
    <source>
        <dbReference type="ARBA" id="ARBA00022448"/>
    </source>
</evidence>
<keyword evidence="7 15" id="KW-1133">Transmembrane helix</keyword>
<dbReference type="GO" id="GO:0012505">
    <property type="term" value="C:endomembrane system"/>
    <property type="evidence" value="ECO:0007669"/>
    <property type="project" value="UniProtKB-SubCell"/>
</dbReference>
<dbReference type="GO" id="GO:0045259">
    <property type="term" value="C:proton-transporting ATP synthase complex"/>
    <property type="evidence" value="ECO:0007669"/>
    <property type="project" value="UniProtKB-KW"/>
</dbReference>
<gene>
    <name evidence="15 18" type="primary">atpF</name>
    <name evidence="18" type="ORF">Ark11_0273</name>
</gene>
<dbReference type="AlphaFoldDB" id="A0A0S4M319"/>
<evidence type="ECO:0000256" key="1">
    <source>
        <dbReference type="ARBA" id="ARBA00005513"/>
    </source>
</evidence>
<dbReference type="CDD" id="cd06503">
    <property type="entry name" value="ATP-synt_Fo_b"/>
    <property type="match status" value="1"/>
</dbReference>
<keyword evidence="19" id="KW-1185">Reference proteome</keyword>
<dbReference type="InterPro" id="IPR002146">
    <property type="entry name" value="ATP_synth_b/b'su_bac/chlpt"/>
</dbReference>
<dbReference type="NCBIfam" id="NF004411">
    <property type="entry name" value="PRK05759.1-2"/>
    <property type="match status" value="1"/>
</dbReference>
<dbReference type="Pfam" id="PF00430">
    <property type="entry name" value="ATP-synt_B"/>
    <property type="match status" value="1"/>
</dbReference>
<keyword evidence="8 15" id="KW-0406">Ion transport</keyword>
<dbReference type="GO" id="GO:0046933">
    <property type="term" value="F:proton-transporting ATP synthase activity, rotational mechanism"/>
    <property type="evidence" value="ECO:0007669"/>
    <property type="project" value="UniProtKB-UniRule"/>
</dbReference>
<evidence type="ECO:0000256" key="15">
    <source>
        <dbReference type="HAMAP-Rule" id="MF_01398"/>
    </source>
</evidence>
<evidence type="ECO:0000256" key="14">
    <source>
        <dbReference type="ARBA" id="ARBA00037847"/>
    </source>
</evidence>
<evidence type="ECO:0000256" key="7">
    <source>
        <dbReference type="ARBA" id="ARBA00022989"/>
    </source>
</evidence>
<dbReference type="GO" id="GO:0005886">
    <property type="term" value="C:plasma membrane"/>
    <property type="evidence" value="ECO:0007669"/>
    <property type="project" value="UniProtKB-SubCell"/>
</dbReference>
<keyword evidence="3 15" id="KW-1003">Cell membrane</keyword>
<keyword evidence="9 15" id="KW-0472">Membrane</keyword>
<evidence type="ECO:0000256" key="13">
    <source>
        <dbReference type="ARBA" id="ARBA00026054"/>
    </source>
</evidence>
<comment type="subunit">
    <text evidence="15">F-type ATPases have 2 components, F(1) - the catalytic core - and F(0) - the membrane proton channel. F(1) has five subunits: alpha(3), beta(3), gamma(1), delta(1), epsilon(1). F(0) has three main subunits: a(1), b(2) and c(10-14). The alpha and beta chains form an alternating ring which encloses part of the gamma chain. F(1) is attached to F(0) by a central stalk formed by the gamma and epsilon chains, while a peripheral stalk is formed by the delta and b chains.</text>
</comment>
<evidence type="ECO:0000256" key="5">
    <source>
        <dbReference type="ARBA" id="ARBA00022692"/>
    </source>
</evidence>
<keyword evidence="6 15" id="KW-0375">Hydrogen ion transport</keyword>
<dbReference type="EMBL" id="LN906597">
    <property type="protein sequence ID" value="CUT17130.1"/>
    <property type="molecule type" value="Genomic_DNA"/>
</dbReference>
<evidence type="ECO:0000256" key="9">
    <source>
        <dbReference type="ARBA" id="ARBA00023136"/>
    </source>
</evidence>
<dbReference type="Gene3D" id="6.10.250.1580">
    <property type="match status" value="1"/>
</dbReference>
<dbReference type="InterPro" id="IPR005864">
    <property type="entry name" value="ATP_synth_F0_bsu_bac"/>
</dbReference>
<reference evidence="19" key="1">
    <citation type="submission" date="2015-11" db="EMBL/GenBank/DDBJ databases">
        <authorList>
            <person name="Seth-Smith H.M.B."/>
        </authorList>
    </citation>
    <scope>NUCLEOTIDE SEQUENCE [LARGE SCALE GENOMIC DNA]</scope>
    <source>
        <strain evidence="19">2013Ark11</strain>
    </source>
</reference>
<dbReference type="Proteomes" id="UP000198651">
    <property type="component" value="Chromosome I"/>
</dbReference>
<evidence type="ECO:0000256" key="3">
    <source>
        <dbReference type="ARBA" id="ARBA00022475"/>
    </source>
</evidence>
<keyword evidence="17" id="KW-0175">Coiled coil</keyword>
<evidence type="ECO:0000256" key="4">
    <source>
        <dbReference type="ARBA" id="ARBA00022547"/>
    </source>
</evidence>
<name>A0A0S4M319_9BURK</name>
<accession>A0A0S4M319</accession>
<comment type="function">
    <text evidence="11 15">F(1)F(0) ATP synthase produces ATP from ADP in the presence of a proton or sodium gradient. F-type ATPases consist of two structural domains, F(1) containing the extramembraneous catalytic core and F(0) containing the membrane proton channel, linked together by a central stalk and a peripheral stalk. During catalysis, ATP synthesis in the catalytic domain of F(1) is coupled via a rotary mechanism of the central stalk subunits to proton translocation.</text>
</comment>
<comment type="function">
    <text evidence="12">Component of the F(0) channel, it forms part of the peripheral stalk, linking F(1) to F(0). The b'-subunit is a diverged and duplicated form of b found in plants and photosynthetic bacteria.</text>
</comment>
<comment type="subunit">
    <text evidence="13">F-type ATPases have 2 components, F(1) - the catalytic core - and F(0) - the membrane proton channel. F(1) has five subunits: alpha(3), beta(3), gamma(1), delta(1), epsilon(1). F(0) has four main subunits: a(1), b(2) and c(10-14). The alpha and beta chains form an alternating ring which encloses part of the gamma chain. F(1) is attached to F(0) by a central stalk formed by the gamma and epsilon chains, while a peripheral stalk is formed by the delta and b chains.</text>
</comment>
<evidence type="ECO:0000256" key="16">
    <source>
        <dbReference type="RuleBase" id="RU003848"/>
    </source>
</evidence>
<evidence type="ECO:0000256" key="10">
    <source>
        <dbReference type="ARBA" id="ARBA00023310"/>
    </source>
</evidence>
<dbReference type="OrthoDB" id="9788020at2"/>
<dbReference type="NCBIfam" id="TIGR01144">
    <property type="entry name" value="ATP_synt_b"/>
    <property type="match status" value="1"/>
</dbReference>
<evidence type="ECO:0000256" key="6">
    <source>
        <dbReference type="ARBA" id="ARBA00022781"/>
    </source>
</evidence>
<evidence type="ECO:0000313" key="18">
    <source>
        <dbReference type="EMBL" id="CUT17130.1"/>
    </source>
</evidence>
<dbReference type="PANTHER" id="PTHR33445">
    <property type="entry name" value="ATP SYNTHASE SUBUNIT B', CHLOROPLASTIC"/>
    <property type="match status" value="1"/>
</dbReference>
<keyword evidence="4 15" id="KW-0138">CF(0)</keyword>
<keyword evidence="10 15" id="KW-0066">ATP synthesis</keyword>
<evidence type="ECO:0000256" key="17">
    <source>
        <dbReference type="SAM" id="Coils"/>
    </source>
</evidence>
<feature type="transmembrane region" description="Helical" evidence="15">
    <location>
        <begin position="6"/>
        <end position="26"/>
    </location>
</feature>